<evidence type="ECO:0000313" key="8">
    <source>
        <dbReference type="EMBL" id="OJG91422.1"/>
    </source>
</evidence>
<dbReference type="Proteomes" id="UP000183039">
    <property type="component" value="Unassembled WGS sequence"/>
</dbReference>
<evidence type="ECO:0000256" key="1">
    <source>
        <dbReference type="ARBA" id="ARBA00008366"/>
    </source>
</evidence>
<keyword evidence="5" id="KW-0521">NADP</keyword>
<dbReference type="PIRSF" id="PIRSF005426">
    <property type="entry name" value="Frp"/>
    <property type="match status" value="1"/>
</dbReference>
<dbReference type="AlphaFoldDB" id="A0A0S3KBQ6"/>
<dbReference type="InterPro" id="IPR029479">
    <property type="entry name" value="Nitroreductase"/>
</dbReference>
<dbReference type="PANTHER" id="PTHR43425">
    <property type="entry name" value="OXYGEN-INSENSITIVE NADPH NITROREDUCTASE"/>
    <property type="match status" value="1"/>
</dbReference>
<protein>
    <submittedName>
        <fullName evidence="7">NADPH-dependent oxidoreductase</fullName>
    </submittedName>
    <submittedName>
        <fullName evidence="8">Nitroreductase family protein</fullName>
    </submittedName>
</protein>
<dbReference type="GO" id="GO:0016491">
    <property type="term" value="F:oxidoreductase activity"/>
    <property type="evidence" value="ECO:0007669"/>
    <property type="project" value="UniProtKB-UniRule"/>
</dbReference>
<evidence type="ECO:0000256" key="2">
    <source>
        <dbReference type="ARBA" id="ARBA00022630"/>
    </source>
</evidence>
<dbReference type="CDD" id="cd02146">
    <property type="entry name" value="NfsA-like"/>
    <property type="match status" value="1"/>
</dbReference>
<dbReference type="Gene3D" id="3.40.109.10">
    <property type="entry name" value="NADH Oxidase"/>
    <property type="match status" value="1"/>
</dbReference>
<keyword evidence="3 5" id="KW-0288">FMN</keyword>
<feature type="domain" description="Nitroreductase" evidence="6">
    <location>
        <begin position="10"/>
        <end position="163"/>
    </location>
</feature>
<dbReference type="InterPro" id="IPR000415">
    <property type="entry name" value="Nitroreductase-like"/>
</dbReference>
<reference evidence="8 10" key="1">
    <citation type="submission" date="2014-12" db="EMBL/GenBank/DDBJ databases">
        <title>Draft genome sequences of 29 type strains of Enterococci.</title>
        <authorList>
            <person name="Zhong Z."/>
            <person name="Sun Z."/>
            <person name="Liu W."/>
            <person name="Zhang W."/>
            <person name="Zhang H."/>
        </authorList>
    </citation>
    <scope>NUCLEOTIDE SEQUENCE [LARGE SCALE GENOMIC DNA]</scope>
    <source>
        <strain evidence="8 10">DSM 22801</strain>
    </source>
</reference>
<dbReference type="NCBIfam" id="NF008033">
    <property type="entry name" value="PRK10765.1"/>
    <property type="match status" value="1"/>
</dbReference>
<organism evidence="8 10">
    <name type="scientific">Enterococcus silesiacus</name>
    <dbReference type="NCBI Taxonomy" id="332949"/>
    <lineage>
        <taxon>Bacteria</taxon>
        <taxon>Bacillati</taxon>
        <taxon>Bacillota</taxon>
        <taxon>Bacilli</taxon>
        <taxon>Lactobacillales</taxon>
        <taxon>Enterococcaceae</taxon>
        <taxon>Enterococcus</taxon>
    </lineage>
</organism>
<evidence type="ECO:0000313" key="7">
    <source>
        <dbReference type="EMBL" id="ALS01678.1"/>
    </source>
</evidence>
<evidence type="ECO:0000313" key="10">
    <source>
        <dbReference type="Proteomes" id="UP000183039"/>
    </source>
</evidence>
<evidence type="ECO:0000256" key="3">
    <source>
        <dbReference type="ARBA" id="ARBA00022643"/>
    </source>
</evidence>
<gene>
    <name evidence="7" type="ORF">ATZ33_09930</name>
    <name evidence="8" type="ORF">RV15_GL000699</name>
</gene>
<dbReference type="RefSeq" id="WP_071878021.1">
    <property type="nucleotide sequence ID" value="NZ_JXLC01000014.1"/>
</dbReference>
<dbReference type="SUPFAM" id="SSF55469">
    <property type="entry name" value="FMN-dependent nitroreductase-like"/>
    <property type="match status" value="1"/>
</dbReference>
<keyword evidence="9" id="KW-1185">Reference proteome</keyword>
<evidence type="ECO:0000256" key="4">
    <source>
        <dbReference type="ARBA" id="ARBA00023002"/>
    </source>
</evidence>
<reference evidence="7 9" key="2">
    <citation type="submission" date="2015-12" db="EMBL/GenBank/DDBJ databases">
        <authorList>
            <person name="Lauer A."/>
            <person name="Humrighouse B."/>
            <person name="Loparev V."/>
            <person name="Shewmaker P.L."/>
            <person name="Whitney A.M."/>
            <person name="McLaughlin R.W."/>
        </authorList>
    </citation>
    <scope>NUCLEOTIDE SEQUENCE [LARGE SCALE GENOMIC DNA]</scope>
    <source>
        <strain evidence="7 9">LMG 23085</strain>
    </source>
</reference>
<keyword evidence="2 5" id="KW-0285">Flavoprotein</keyword>
<name>A0A0S3KBQ6_9ENTE</name>
<dbReference type="Proteomes" id="UP000065511">
    <property type="component" value="Chromosome"/>
</dbReference>
<dbReference type="KEGG" id="ess:ATZ33_09930"/>
<comment type="similarity">
    <text evidence="1 5">Belongs to the flavin oxidoreductase frp family.</text>
</comment>
<evidence type="ECO:0000259" key="6">
    <source>
        <dbReference type="Pfam" id="PF00881"/>
    </source>
</evidence>
<sequence length="245" mass="27584">MNESIKKLTEHASVRDFKEIPLSAETKKTLITAARSASSSHFVQSFSILEITDEALRAQLAEITNSASYVNKTGAFYVFIADLYRQSRLLIEQKKSLDGLKNMESLLVCVVDAAIAAQSMVVAAESMELGICYIGGIRNDVREVSKLLKLPKYTLPLFGLTIGVPASKNQIKPRLLEKNQVGENYYPKEQFSDLSEYEDLSKKYYASRESNQQATSWSEKNIAFFEEVRRPEIAGYLKEQGFELN</sequence>
<dbReference type="OrthoDB" id="9775805at2"/>
<dbReference type="EMBL" id="JXLC01000014">
    <property type="protein sequence ID" value="OJG91422.1"/>
    <property type="molecule type" value="Genomic_DNA"/>
</dbReference>
<dbReference type="PANTHER" id="PTHR43425:SF3">
    <property type="entry name" value="NADPH-DEPENDENT OXIDOREDUCTASE"/>
    <property type="match status" value="1"/>
</dbReference>
<proteinExistence type="inferred from homology"/>
<dbReference type="Pfam" id="PF00881">
    <property type="entry name" value="Nitroreductase"/>
    <property type="match status" value="1"/>
</dbReference>
<evidence type="ECO:0000313" key="9">
    <source>
        <dbReference type="Proteomes" id="UP000065511"/>
    </source>
</evidence>
<evidence type="ECO:0000256" key="5">
    <source>
        <dbReference type="PIRNR" id="PIRNR005426"/>
    </source>
</evidence>
<dbReference type="EMBL" id="CP013614">
    <property type="protein sequence ID" value="ALS01678.1"/>
    <property type="molecule type" value="Genomic_DNA"/>
</dbReference>
<accession>A0A0S3KBQ6</accession>
<dbReference type="InterPro" id="IPR016446">
    <property type="entry name" value="Flavin_OxRdtase_Frp"/>
</dbReference>
<keyword evidence="4 5" id="KW-0560">Oxidoreductase</keyword>